<comment type="similarity">
    <text evidence="7">Belongs to the binding-protein-dependent transport system permease family.</text>
</comment>
<reference evidence="9 10" key="1">
    <citation type="submission" date="2016-06" db="EMBL/GenBank/DDBJ databases">
        <authorList>
            <person name="Kjaerup R.B."/>
            <person name="Dalgaard T.S."/>
            <person name="Juul-Madsen H.R."/>
        </authorList>
    </citation>
    <scope>NUCLEOTIDE SEQUENCE [LARGE SCALE GENOMIC DNA]</scope>
    <source>
        <strain evidence="9 10">E2464</strain>
    </source>
</reference>
<comment type="subcellular location">
    <subcellularLocation>
        <location evidence="1 7">Cell membrane</location>
        <topology evidence="1 7">Multi-pass membrane protein</topology>
    </subcellularLocation>
</comment>
<keyword evidence="4 7" id="KW-0812">Transmembrane</keyword>
<keyword evidence="5 7" id="KW-1133">Transmembrane helix</keyword>
<dbReference type="SUPFAM" id="SSF161098">
    <property type="entry name" value="MetI-like"/>
    <property type="match status" value="1"/>
</dbReference>
<protein>
    <submittedName>
        <fullName evidence="9">Nitrate ABC transporter permease</fullName>
    </submittedName>
</protein>
<accession>A0A1A2RWD2</accession>
<dbReference type="PANTHER" id="PTHR30151:SF0">
    <property type="entry name" value="ABC TRANSPORTER PERMEASE PROTEIN MJ0413-RELATED"/>
    <property type="match status" value="1"/>
</dbReference>
<evidence type="ECO:0000256" key="5">
    <source>
        <dbReference type="ARBA" id="ARBA00022989"/>
    </source>
</evidence>
<dbReference type="InterPro" id="IPR035906">
    <property type="entry name" value="MetI-like_sf"/>
</dbReference>
<evidence type="ECO:0000256" key="1">
    <source>
        <dbReference type="ARBA" id="ARBA00004651"/>
    </source>
</evidence>
<evidence type="ECO:0000259" key="8">
    <source>
        <dbReference type="PROSITE" id="PS50928"/>
    </source>
</evidence>
<dbReference type="PROSITE" id="PS50928">
    <property type="entry name" value="ABC_TM1"/>
    <property type="match status" value="1"/>
</dbReference>
<dbReference type="Gene3D" id="1.10.3720.10">
    <property type="entry name" value="MetI-like"/>
    <property type="match status" value="1"/>
</dbReference>
<name>A0A1A2RWD2_9MYCO</name>
<keyword evidence="6 7" id="KW-0472">Membrane</keyword>
<dbReference type="AlphaFoldDB" id="A0A1A2RWD2"/>
<dbReference type="Pfam" id="PF00528">
    <property type="entry name" value="BPD_transp_1"/>
    <property type="match status" value="1"/>
</dbReference>
<evidence type="ECO:0000256" key="6">
    <source>
        <dbReference type="ARBA" id="ARBA00023136"/>
    </source>
</evidence>
<keyword evidence="2 7" id="KW-0813">Transport</keyword>
<dbReference type="EMBL" id="LZJS01000133">
    <property type="protein sequence ID" value="OBH55852.1"/>
    <property type="molecule type" value="Genomic_DNA"/>
</dbReference>
<sequence>MTTLLRRADYADTSALRRGVMGVVVFAGVWELATRLGGWTGVDVPLVGQLPPPSAVAVDFMKLVARPGYWNSWSLSFQRVLAGFAVALLVGGTLGLLVATRPWFNRMVFPVFESLRPIPPLAWVPIAIIFWPTQELSITFVTFLGALFPIVLNTVGGAEQIDRRHVLAARSMGASRSYVFRRVLFPALLPSLVTGAAVGMGITWEVVVAAELISGGGQQSGDGGLGFLVWNAYEGNNLPRVVVAMISLGIAGYLSSGLVRALGDRLMPWRRVAA</sequence>
<gene>
    <name evidence="9" type="ORF">A5685_10460</name>
</gene>
<dbReference type="GO" id="GO:0005886">
    <property type="term" value="C:plasma membrane"/>
    <property type="evidence" value="ECO:0007669"/>
    <property type="project" value="UniProtKB-SubCell"/>
</dbReference>
<dbReference type="RefSeq" id="WP_064953583.1">
    <property type="nucleotide sequence ID" value="NZ_LZJS01000133.1"/>
</dbReference>
<evidence type="ECO:0000313" key="9">
    <source>
        <dbReference type="EMBL" id="OBH55852.1"/>
    </source>
</evidence>
<dbReference type="PANTHER" id="PTHR30151">
    <property type="entry name" value="ALKANE SULFONATE ABC TRANSPORTER-RELATED, MEMBRANE SUBUNIT"/>
    <property type="match status" value="1"/>
</dbReference>
<dbReference type="GO" id="GO:0055085">
    <property type="term" value="P:transmembrane transport"/>
    <property type="evidence" value="ECO:0007669"/>
    <property type="project" value="InterPro"/>
</dbReference>
<evidence type="ECO:0000256" key="4">
    <source>
        <dbReference type="ARBA" id="ARBA00022692"/>
    </source>
</evidence>
<keyword evidence="3" id="KW-1003">Cell membrane</keyword>
<evidence type="ECO:0000256" key="7">
    <source>
        <dbReference type="RuleBase" id="RU363032"/>
    </source>
</evidence>
<feature type="transmembrane region" description="Helical" evidence="7">
    <location>
        <begin position="111"/>
        <end position="131"/>
    </location>
</feature>
<proteinExistence type="inferred from homology"/>
<dbReference type="Proteomes" id="UP000093861">
    <property type="component" value="Unassembled WGS sequence"/>
</dbReference>
<feature type="transmembrane region" description="Helical" evidence="7">
    <location>
        <begin position="80"/>
        <end position="99"/>
    </location>
</feature>
<dbReference type="CDD" id="cd06261">
    <property type="entry name" value="TM_PBP2"/>
    <property type="match status" value="1"/>
</dbReference>
<feature type="transmembrane region" description="Helical" evidence="7">
    <location>
        <begin position="20"/>
        <end position="42"/>
    </location>
</feature>
<feature type="transmembrane region" description="Helical" evidence="7">
    <location>
        <begin position="179"/>
        <end position="202"/>
    </location>
</feature>
<organism evidence="9 10">
    <name type="scientific">Mycobacterium colombiense</name>
    <dbReference type="NCBI Taxonomy" id="339268"/>
    <lineage>
        <taxon>Bacteria</taxon>
        <taxon>Bacillati</taxon>
        <taxon>Actinomycetota</taxon>
        <taxon>Actinomycetes</taxon>
        <taxon>Mycobacteriales</taxon>
        <taxon>Mycobacteriaceae</taxon>
        <taxon>Mycobacterium</taxon>
        <taxon>Mycobacterium avium complex (MAC)</taxon>
    </lineage>
</organism>
<feature type="transmembrane region" description="Helical" evidence="7">
    <location>
        <begin position="137"/>
        <end position="158"/>
    </location>
</feature>
<dbReference type="InterPro" id="IPR000515">
    <property type="entry name" value="MetI-like"/>
</dbReference>
<feature type="transmembrane region" description="Helical" evidence="7">
    <location>
        <begin position="241"/>
        <end position="262"/>
    </location>
</feature>
<evidence type="ECO:0000256" key="2">
    <source>
        <dbReference type="ARBA" id="ARBA00022448"/>
    </source>
</evidence>
<evidence type="ECO:0000313" key="10">
    <source>
        <dbReference type="Proteomes" id="UP000093861"/>
    </source>
</evidence>
<feature type="domain" description="ABC transmembrane type-1" evidence="8">
    <location>
        <begin position="73"/>
        <end position="259"/>
    </location>
</feature>
<evidence type="ECO:0000256" key="3">
    <source>
        <dbReference type="ARBA" id="ARBA00022475"/>
    </source>
</evidence>
<comment type="caution">
    <text evidence="9">The sequence shown here is derived from an EMBL/GenBank/DDBJ whole genome shotgun (WGS) entry which is preliminary data.</text>
</comment>